<dbReference type="PANTHER" id="PTHR43861:SF1">
    <property type="entry name" value="TRANS-ACONITATE 2-METHYLTRANSFERASE"/>
    <property type="match status" value="1"/>
</dbReference>
<dbReference type="InterPro" id="IPR023149">
    <property type="entry name" value="Trans_acon_MeTrfase_C"/>
</dbReference>
<dbReference type="EMBL" id="MU003706">
    <property type="protein sequence ID" value="KAF2806989.1"/>
    <property type="molecule type" value="Genomic_DNA"/>
</dbReference>
<dbReference type="OrthoDB" id="66144at2759"/>
<dbReference type="CDD" id="cd02440">
    <property type="entry name" value="AdoMet_MTases"/>
    <property type="match status" value="1"/>
</dbReference>
<dbReference type="Gene3D" id="3.40.50.150">
    <property type="entry name" value="Vaccinia Virus protein VP39"/>
    <property type="match status" value="1"/>
</dbReference>
<dbReference type="NCBIfam" id="NF002463">
    <property type="entry name" value="PRK01683.1"/>
    <property type="match status" value="1"/>
</dbReference>
<dbReference type="PANTHER" id="PTHR43861">
    <property type="entry name" value="TRANS-ACONITATE 2-METHYLTRANSFERASE-RELATED"/>
    <property type="match status" value="1"/>
</dbReference>
<evidence type="ECO:0000313" key="5">
    <source>
        <dbReference type="Proteomes" id="UP000504636"/>
    </source>
</evidence>
<protein>
    <submittedName>
        <fullName evidence="4 6">Trans-aconitate 2-methyltransferase</fullName>
    </submittedName>
</protein>
<accession>A0A6A6YEG5</accession>
<name>A0A6A6YEG5_9PEZI</name>
<evidence type="ECO:0000259" key="3">
    <source>
        <dbReference type="Pfam" id="PF13649"/>
    </source>
</evidence>
<dbReference type="GO" id="GO:0032259">
    <property type="term" value="P:methylation"/>
    <property type="evidence" value="ECO:0007669"/>
    <property type="project" value="UniProtKB-KW"/>
</dbReference>
<organism evidence="4">
    <name type="scientific">Mytilinidion resinicola</name>
    <dbReference type="NCBI Taxonomy" id="574789"/>
    <lineage>
        <taxon>Eukaryota</taxon>
        <taxon>Fungi</taxon>
        <taxon>Dikarya</taxon>
        <taxon>Ascomycota</taxon>
        <taxon>Pezizomycotina</taxon>
        <taxon>Dothideomycetes</taxon>
        <taxon>Pleosporomycetidae</taxon>
        <taxon>Mytilinidiales</taxon>
        <taxon>Mytilinidiaceae</taxon>
        <taxon>Mytilinidion</taxon>
    </lineage>
</organism>
<keyword evidence="2 4" id="KW-0808">Transferase</keyword>
<dbReference type="GeneID" id="54456728"/>
<keyword evidence="1 4" id="KW-0489">Methyltransferase</keyword>
<dbReference type="InterPro" id="IPR041698">
    <property type="entry name" value="Methyltransf_25"/>
</dbReference>
<dbReference type="RefSeq" id="XP_033573953.1">
    <property type="nucleotide sequence ID" value="XM_033715835.1"/>
</dbReference>
<dbReference type="GO" id="GO:0030798">
    <property type="term" value="F:trans-aconitate 2-methyltransferase activity"/>
    <property type="evidence" value="ECO:0007669"/>
    <property type="project" value="InterPro"/>
</dbReference>
<dbReference type="Proteomes" id="UP000504636">
    <property type="component" value="Unplaced"/>
</dbReference>
<reference evidence="6" key="2">
    <citation type="submission" date="2020-04" db="EMBL/GenBank/DDBJ databases">
        <authorList>
            <consortium name="NCBI Genome Project"/>
        </authorList>
    </citation>
    <scope>NUCLEOTIDE SEQUENCE</scope>
    <source>
        <strain evidence="6">CBS 304.34</strain>
    </source>
</reference>
<dbReference type="SUPFAM" id="SSF53335">
    <property type="entry name" value="S-adenosyl-L-methionine-dependent methyltransferases"/>
    <property type="match status" value="1"/>
</dbReference>
<feature type="domain" description="Methyltransferase" evidence="3">
    <location>
        <begin position="40"/>
        <end position="131"/>
    </location>
</feature>
<proteinExistence type="predicted"/>
<evidence type="ECO:0000256" key="2">
    <source>
        <dbReference type="ARBA" id="ARBA00022679"/>
    </source>
</evidence>
<evidence type="ECO:0000313" key="6">
    <source>
        <dbReference type="RefSeq" id="XP_033573953.1"/>
    </source>
</evidence>
<reference evidence="4 6" key="1">
    <citation type="journal article" date="2020" name="Stud. Mycol.">
        <title>101 Dothideomycetes genomes: a test case for predicting lifestyles and emergence of pathogens.</title>
        <authorList>
            <person name="Haridas S."/>
            <person name="Albert R."/>
            <person name="Binder M."/>
            <person name="Bloem J."/>
            <person name="Labutti K."/>
            <person name="Salamov A."/>
            <person name="Andreopoulos B."/>
            <person name="Baker S."/>
            <person name="Barry K."/>
            <person name="Bills G."/>
            <person name="Bluhm B."/>
            <person name="Cannon C."/>
            <person name="Castanera R."/>
            <person name="Culley D."/>
            <person name="Daum C."/>
            <person name="Ezra D."/>
            <person name="Gonzalez J."/>
            <person name="Henrissat B."/>
            <person name="Kuo A."/>
            <person name="Liang C."/>
            <person name="Lipzen A."/>
            <person name="Lutzoni F."/>
            <person name="Magnuson J."/>
            <person name="Mondo S."/>
            <person name="Nolan M."/>
            <person name="Ohm R."/>
            <person name="Pangilinan J."/>
            <person name="Park H.-J."/>
            <person name="Ramirez L."/>
            <person name="Alfaro M."/>
            <person name="Sun H."/>
            <person name="Tritt A."/>
            <person name="Yoshinaga Y."/>
            <person name="Zwiers L.-H."/>
            <person name="Turgeon B."/>
            <person name="Goodwin S."/>
            <person name="Spatafora J."/>
            <person name="Crous P."/>
            <person name="Grigoriev I."/>
        </authorList>
    </citation>
    <scope>NUCLEOTIDE SEQUENCE</scope>
    <source>
        <strain evidence="4 6">CBS 304.34</strain>
    </source>
</reference>
<evidence type="ECO:0000313" key="4">
    <source>
        <dbReference type="EMBL" id="KAF2806989.1"/>
    </source>
</evidence>
<dbReference type="Gene3D" id="1.10.150.290">
    <property type="entry name" value="S-adenosyl-L-methionine-dependent methyltransferases"/>
    <property type="match status" value="1"/>
</dbReference>
<gene>
    <name evidence="4 6" type="ORF">BDZ99DRAFT_393181</name>
</gene>
<sequence>MSSSPKKDWSATQYLKFGDQRTRAVRDLLSAVPLTSPTRIVDLGCGPGNSTEVLVARYPNAAISGMDSSSDMLSKAAAALPGIDFVKGDLTTYEPPPGTDLLFSNAVFQWLPGPARIPTLARLIKTLPSGGVIAIQVPDNFHERSHRLMRETAADGPWAGILSKLNPERDPIAAPVTFYNELKPLCKSVDIWHTHYQHVLEGPEAIVEWVKGTGLRPFVDPLDEGMREGFLEAYLERIAEAYPRLHDGKVMLTYPRLFLVAVKA</sequence>
<dbReference type="Pfam" id="PF13649">
    <property type="entry name" value="Methyltransf_25"/>
    <property type="match status" value="1"/>
</dbReference>
<dbReference type="AlphaFoldDB" id="A0A6A6YEG5"/>
<keyword evidence="5" id="KW-1185">Reference proteome</keyword>
<dbReference type="InterPro" id="IPR029063">
    <property type="entry name" value="SAM-dependent_MTases_sf"/>
</dbReference>
<evidence type="ECO:0000256" key="1">
    <source>
        <dbReference type="ARBA" id="ARBA00022603"/>
    </source>
</evidence>
<reference evidence="6" key="3">
    <citation type="submission" date="2025-04" db="UniProtKB">
        <authorList>
            <consortium name="RefSeq"/>
        </authorList>
    </citation>
    <scope>IDENTIFICATION</scope>
    <source>
        <strain evidence="6">CBS 304.34</strain>
    </source>
</reference>